<dbReference type="Pfam" id="PF02706">
    <property type="entry name" value="Wzz"/>
    <property type="match status" value="1"/>
</dbReference>
<evidence type="ECO:0000259" key="10">
    <source>
        <dbReference type="Pfam" id="PF02706"/>
    </source>
</evidence>
<keyword evidence="8" id="KW-0175">Coiled coil</keyword>
<dbReference type="CDD" id="cd05387">
    <property type="entry name" value="BY-kinase"/>
    <property type="match status" value="1"/>
</dbReference>
<dbReference type="Proteomes" id="UP000193862">
    <property type="component" value="Unassembled WGS sequence"/>
</dbReference>
<evidence type="ECO:0000313" key="12">
    <source>
        <dbReference type="EMBL" id="SLN13328.1"/>
    </source>
</evidence>
<dbReference type="RefSeq" id="WP_085834930.1">
    <property type="nucleotide sequence ID" value="NZ_FWFS01000001.1"/>
</dbReference>
<gene>
    <name evidence="12" type="primary">ptk</name>
    <name evidence="12" type="ORF">AQS8620_00178</name>
</gene>
<dbReference type="InterPro" id="IPR050445">
    <property type="entry name" value="Bact_polysacc_biosynth/exp"/>
</dbReference>
<feature type="transmembrane region" description="Helical" evidence="9">
    <location>
        <begin position="419"/>
        <end position="438"/>
    </location>
</feature>
<accession>A0A1Y5RBC7</accession>
<dbReference type="GO" id="GO:0005886">
    <property type="term" value="C:plasma membrane"/>
    <property type="evidence" value="ECO:0007669"/>
    <property type="project" value="UniProtKB-SubCell"/>
</dbReference>
<keyword evidence="6 9" id="KW-1133">Transmembrane helix</keyword>
<keyword evidence="13" id="KW-1185">Reference proteome</keyword>
<keyword evidence="3 9" id="KW-0812">Transmembrane</keyword>
<keyword evidence="12" id="KW-0418">Kinase</keyword>
<feature type="domain" description="Tyrosine-protein kinase G-rich" evidence="11">
    <location>
        <begin position="363"/>
        <end position="439"/>
    </location>
</feature>
<dbReference type="InterPro" id="IPR032807">
    <property type="entry name" value="GNVR"/>
</dbReference>
<dbReference type="InterPro" id="IPR003856">
    <property type="entry name" value="LPS_length_determ_N"/>
</dbReference>
<dbReference type="PANTHER" id="PTHR32309:SF13">
    <property type="entry name" value="FERRIC ENTEROBACTIN TRANSPORT PROTEIN FEPE"/>
    <property type="match status" value="1"/>
</dbReference>
<feature type="coiled-coil region" evidence="8">
    <location>
        <begin position="188"/>
        <end position="256"/>
    </location>
</feature>
<organism evidence="12 13">
    <name type="scientific">Aquimixticola soesokkakensis</name>
    <dbReference type="NCBI Taxonomy" id="1519096"/>
    <lineage>
        <taxon>Bacteria</taxon>
        <taxon>Pseudomonadati</taxon>
        <taxon>Pseudomonadota</taxon>
        <taxon>Alphaproteobacteria</taxon>
        <taxon>Rhodobacterales</taxon>
        <taxon>Paracoccaceae</taxon>
        <taxon>Aquimixticola</taxon>
    </lineage>
</organism>
<evidence type="ECO:0000256" key="5">
    <source>
        <dbReference type="ARBA" id="ARBA00022840"/>
    </source>
</evidence>
<sequence length="708" mass="76783">MNNSDFETIDLKSLFSIFKRQSRLLFATIVLFLVVALGYIFITTPTYTASTLVIVDTSRKNILDEDTFATNSSTDNARLESEVEILKSDAVALETIRRLGLIQDPEFGPKLGTVGKLKVALGLSSSSSSAPAMVNDALSRFRNSVSVRRRGLTYVLAISATSADRDKAAVIANGLSKTYIDLQVQSKVNAALGSRDVLQNQLEAARDRLAASEDQLDTYIDTNLERLERESGSTAIAQLRETLADSSSRIAQIEDRQSQAQALLVSGDWSSLADELNDQALTALNAQRAQLAARLSDADPQSQTGIDLQNGLDRLTQSLAERGQASVSGLQAEISQIETQTSAVRDTIRTELLSGDLSSATLAEIFALQQEADIAQRQYSTLLSRMRDLEAQALVQVADSRIVSEAIAPRAASFPNRKLILSAALILALAVGVGLALLNEYFLGGITSTSQLGNVVPARVAGAIPLIELKPEQLSIADNIIDEPLSVYAESVRKLRAVIDRAAMDRKTEGALVIMITSSIPAEGKTSLSLALARTYALAGKSTLLIDADLRKPMIHRQLGLEPQRGFLEYLRDPQNVGDDESFYDADPKSHLGTILGRQRADVPTDQLLLSNTFESLMRNSRSAMDVVIVDTSPLVPVVDARYIAPYADIALEVVRFGVTGQGDLRNSYTQITESVRPGVPVLTVLNLDEGTTRGYRYDGYYADYTTS</sequence>
<evidence type="ECO:0000256" key="8">
    <source>
        <dbReference type="SAM" id="Coils"/>
    </source>
</evidence>
<evidence type="ECO:0000259" key="11">
    <source>
        <dbReference type="Pfam" id="PF13807"/>
    </source>
</evidence>
<dbReference type="InterPro" id="IPR005702">
    <property type="entry name" value="Wzc-like_C"/>
</dbReference>
<proteinExistence type="predicted"/>
<keyword evidence="4" id="KW-0547">Nucleotide-binding</keyword>
<dbReference type="Pfam" id="PF13807">
    <property type="entry name" value="GNVR"/>
    <property type="match status" value="1"/>
</dbReference>
<evidence type="ECO:0000256" key="6">
    <source>
        <dbReference type="ARBA" id="ARBA00022989"/>
    </source>
</evidence>
<feature type="transmembrane region" description="Helical" evidence="9">
    <location>
        <begin position="24"/>
        <end position="42"/>
    </location>
</feature>
<feature type="domain" description="Polysaccharide chain length determinant N-terminal" evidence="10">
    <location>
        <begin position="7"/>
        <end position="98"/>
    </location>
</feature>
<name>A0A1Y5RBC7_9RHOB</name>
<comment type="subcellular location">
    <subcellularLocation>
        <location evidence="1">Cell membrane</location>
        <topology evidence="1">Multi-pass membrane protein</topology>
    </subcellularLocation>
</comment>
<dbReference type="EMBL" id="FWFS01000001">
    <property type="protein sequence ID" value="SLN13328.1"/>
    <property type="molecule type" value="Genomic_DNA"/>
</dbReference>
<keyword evidence="2" id="KW-1003">Cell membrane</keyword>
<evidence type="ECO:0000256" key="1">
    <source>
        <dbReference type="ARBA" id="ARBA00004651"/>
    </source>
</evidence>
<dbReference type="GO" id="GO:0004713">
    <property type="term" value="F:protein tyrosine kinase activity"/>
    <property type="evidence" value="ECO:0007669"/>
    <property type="project" value="TreeGrafter"/>
</dbReference>
<keyword evidence="5" id="KW-0067">ATP-binding</keyword>
<dbReference type="AlphaFoldDB" id="A0A1Y5RBC7"/>
<reference evidence="12 13" key="1">
    <citation type="submission" date="2017-03" db="EMBL/GenBank/DDBJ databases">
        <authorList>
            <person name="Afonso C.L."/>
            <person name="Miller P.J."/>
            <person name="Scott M.A."/>
            <person name="Spackman E."/>
            <person name="Goraichik I."/>
            <person name="Dimitrov K.M."/>
            <person name="Suarez D.L."/>
            <person name="Swayne D.E."/>
        </authorList>
    </citation>
    <scope>NUCLEOTIDE SEQUENCE [LARGE SCALE GENOMIC DNA]</scope>
    <source>
        <strain evidence="12 13">CECT 8620</strain>
    </source>
</reference>
<dbReference type="OrthoDB" id="230260at2"/>
<evidence type="ECO:0000256" key="3">
    <source>
        <dbReference type="ARBA" id="ARBA00022692"/>
    </source>
</evidence>
<dbReference type="SUPFAM" id="SSF52540">
    <property type="entry name" value="P-loop containing nucleoside triphosphate hydrolases"/>
    <property type="match status" value="1"/>
</dbReference>
<protein>
    <submittedName>
        <fullName evidence="12">Tyrosine-protein kinase ptk</fullName>
        <ecNumber evidence="12">2.7.10.-</ecNumber>
    </submittedName>
</protein>
<dbReference type="Gene3D" id="3.40.50.300">
    <property type="entry name" value="P-loop containing nucleotide triphosphate hydrolases"/>
    <property type="match status" value="1"/>
</dbReference>
<keyword evidence="7 9" id="KW-0472">Membrane</keyword>
<keyword evidence="12" id="KW-0808">Transferase</keyword>
<dbReference type="PANTHER" id="PTHR32309">
    <property type="entry name" value="TYROSINE-PROTEIN KINASE"/>
    <property type="match status" value="1"/>
</dbReference>
<evidence type="ECO:0000313" key="13">
    <source>
        <dbReference type="Proteomes" id="UP000193862"/>
    </source>
</evidence>
<dbReference type="InterPro" id="IPR027417">
    <property type="entry name" value="P-loop_NTPase"/>
</dbReference>
<dbReference type="EC" id="2.7.10.-" evidence="12"/>
<evidence type="ECO:0000256" key="4">
    <source>
        <dbReference type="ARBA" id="ARBA00022741"/>
    </source>
</evidence>
<evidence type="ECO:0000256" key="2">
    <source>
        <dbReference type="ARBA" id="ARBA00022475"/>
    </source>
</evidence>
<evidence type="ECO:0000256" key="9">
    <source>
        <dbReference type="SAM" id="Phobius"/>
    </source>
</evidence>
<evidence type="ECO:0000256" key="7">
    <source>
        <dbReference type="ARBA" id="ARBA00023136"/>
    </source>
</evidence>